<accession>A0A8S4QG82</accession>
<evidence type="ECO:0000313" key="1">
    <source>
        <dbReference type="EMBL" id="CAH2208870.1"/>
    </source>
</evidence>
<dbReference type="EMBL" id="CAKXAJ010004756">
    <property type="protein sequence ID" value="CAH2208870.1"/>
    <property type="molecule type" value="Genomic_DNA"/>
</dbReference>
<evidence type="ECO:0000313" key="2">
    <source>
        <dbReference type="Proteomes" id="UP000838756"/>
    </source>
</evidence>
<name>A0A8S4QG82_9NEOP</name>
<gene>
    <name evidence="1" type="primary">jg22912</name>
    <name evidence="1" type="ORF">PAEG_LOCUS1369</name>
</gene>
<organism evidence="1 2">
    <name type="scientific">Pararge aegeria aegeria</name>
    <dbReference type="NCBI Taxonomy" id="348720"/>
    <lineage>
        <taxon>Eukaryota</taxon>
        <taxon>Metazoa</taxon>
        <taxon>Ecdysozoa</taxon>
        <taxon>Arthropoda</taxon>
        <taxon>Hexapoda</taxon>
        <taxon>Insecta</taxon>
        <taxon>Pterygota</taxon>
        <taxon>Neoptera</taxon>
        <taxon>Endopterygota</taxon>
        <taxon>Lepidoptera</taxon>
        <taxon>Glossata</taxon>
        <taxon>Ditrysia</taxon>
        <taxon>Papilionoidea</taxon>
        <taxon>Nymphalidae</taxon>
        <taxon>Satyrinae</taxon>
        <taxon>Satyrini</taxon>
        <taxon>Parargina</taxon>
        <taxon>Pararge</taxon>
    </lineage>
</organism>
<reference evidence="1" key="1">
    <citation type="submission" date="2022-03" db="EMBL/GenBank/DDBJ databases">
        <authorList>
            <person name="Lindestad O."/>
        </authorList>
    </citation>
    <scope>NUCLEOTIDE SEQUENCE</scope>
</reference>
<dbReference type="Proteomes" id="UP000838756">
    <property type="component" value="Unassembled WGS sequence"/>
</dbReference>
<proteinExistence type="predicted"/>
<sequence>MKEKVYQAEDTMKSECVTLQSIKSVRKYGNIEYKINLQSNELQSNKRLSNIEFNKILKKCIVTVPDFILKIQNERGIPNKKDYSAQDNIFYVNPKTSEYDKQPDSISKEGVLIALTHLPEDSDIFSTNRSVKSSTIISTPVDYLNLTIMTNNENNILPTVRQYVTEKIRTAKDINGSIDIPTKQSTAENYKTLKTTSNSKTLYNNSSLNAFLNSTSTTTTIDNTNI</sequence>
<comment type="caution">
    <text evidence="1">The sequence shown here is derived from an EMBL/GenBank/DDBJ whole genome shotgun (WGS) entry which is preliminary data.</text>
</comment>
<feature type="non-terminal residue" evidence="1">
    <location>
        <position position="226"/>
    </location>
</feature>
<keyword evidence="2" id="KW-1185">Reference proteome</keyword>
<protein>
    <submittedName>
        <fullName evidence="1">Jg22912 protein</fullName>
    </submittedName>
</protein>
<dbReference type="AlphaFoldDB" id="A0A8S4QG82"/>